<organism evidence="2 3">
    <name type="scientific">Virgibacillus natechei</name>
    <dbReference type="NCBI Taxonomy" id="1216297"/>
    <lineage>
        <taxon>Bacteria</taxon>
        <taxon>Bacillati</taxon>
        <taxon>Bacillota</taxon>
        <taxon>Bacilli</taxon>
        <taxon>Bacillales</taxon>
        <taxon>Bacillaceae</taxon>
        <taxon>Virgibacillus</taxon>
    </lineage>
</organism>
<feature type="compositionally biased region" description="Polar residues" evidence="1">
    <location>
        <begin position="51"/>
        <end position="74"/>
    </location>
</feature>
<evidence type="ECO:0000313" key="2">
    <source>
        <dbReference type="EMBL" id="MBP1971434.1"/>
    </source>
</evidence>
<name>A0ABS4IKE8_9BACI</name>
<dbReference type="EMBL" id="JAGGKX010000026">
    <property type="protein sequence ID" value="MBP1971434.1"/>
    <property type="molecule type" value="Genomic_DNA"/>
</dbReference>
<dbReference type="RefSeq" id="WP_209464485.1">
    <property type="nucleotide sequence ID" value="NZ_CP110224.1"/>
</dbReference>
<keyword evidence="3" id="KW-1185">Reference proteome</keyword>
<dbReference type="Proteomes" id="UP001519345">
    <property type="component" value="Unassembled WGS sequence"/>
</dbReference>
<accession>A0ABS4IKE8</accession>
<reference evidence="2 3" key="1">
    <citation type="submission" date="2021-03" db="EMBL/GenBank/DDBJ databases">
        <title>Genomic Encyclopedia of Type Strains, Phase IV (KMG-IV): sequencing the most valuable type-strain genomes for metagenomic binning, comparative biology and taxonomic classification.</title>
        <authorList>
            <person name="Goeker M."/>
        </authorList>
    </citation>
    <scope>NUCLEOTIDE SEQUENCE [LARGE SCALE GENOMIC DNA]</scope>
    <source>
        <strain evidence="2 3">DSM 25609</strain>
    </source>
</reference>
<comment type="caution">
    <text evidence="2">The sequence shown here is derived from an EMBL/GenBank/DDBJ whole genome shotgun (WGS) entry which is preliminary data.</text>
</comment>
<proteinExistence type="predicted"/>
<sequence length="111" mass="11749">MLVNGLKLGGVDNFATDSYEAGTNVYDGIQGYRDFQEARNLAGGADDLTEAGSSLNTSENGSDVNRNSSRSNLQRAMDRIPSPPEPVEKALSKLSLPAAALGTLYIRSANI</sequence>
<evidence type="ECO:0000256" key="1">
    <source>
        <dbReference type="SAM" id="MobiDB-lite"/>
    </source>
</evidence>
<protein>
    <submittedName>
        <fullName evidence="2">Uncharacterized protein</fullName>
    </submittedName>
</protein>
<evidence type="ECO:0000313" key="3">
    <source>
        <dbReference type="Proteomes" id="UP001519345"/>
    </source>
</evidence>
<gene>
    <name evidence="2" type="ORF">J2Z83_003573</name>
</gene>
<feature type="region of interest" description="Disordered" evidence="1">
    <location>
        <begin position="43"/>
        <end position="88"/>
    </location>
</feature>